<dbReference type="EMBL" id="KL197724">
    <property type="protein sequence ID" value="KDQ55694.1"/>
    <property type="molecule type" value="Genomic_DNA"/>
</dbReference>
<feature type="region of interest" description="Disordered" evidence="1">
    <location>
        <begin position="499"/>
        <end position="578"/>
    </location>
</feature>
<feature type="compositionally biased region" description="Acidic residues" evidence="1">
    <location>
        <begin position="521"/>
        <end position="539"/>
    </location>
</feature>
<dbReference type="HOGENOM" id="CLU_030668_0_0_1"/>
<reference evidence="3" key="1">
    <citation type="journal article" date="2014" name="Proc. Natl. Acad. Sci. U.S.A.">
        <title>Extensive sampling of basidiomycete genomes demonstrates inadequacy of the white-rot/brown-rot paradigm for wood decay fungi.</title>
        <authorList>
            <person name="Riley R."/>
            <person name="Salamov A.A."/>
            <person name="Brown D.W."/>
            <person name="Nagy L.G."/>
            <person name="Floudas D."/>
            <person name="Held B.W."/>
            <person name="Levasseur A."/>
            <person name="Lombard V."/>
            <person name="Morin E."/>
            <person name="Otillar R."/>
            <person name="Lindquist E.A."/>
            <person name="Sun H."/>
            <person name="LaButti K.M."/>
            <person name="Schmutz J."/>
            <person name="Jabbour D."/>
            <person name="Luo H."/>
            <person name="Baker S.E."/>
            <person name="Pisabarro A.G."/>
            <person name="Walton J.D."/>
            <person name="Blanchette R.A."/>
            <person name="Henrissat B."/>
            <person name="Martin F."/>
            <person name="Cullen D."/>
            <person name="Hibbett D.S."/>
            <person name="Grigoriev I.V."/>
        </authorList>
    </citation>
    <scope>NUCLEOTIDE SEQUENCE [LARGE SCALE GENOMIC DNA]</scope>
    <source>
        <strain evidence="3">MUCL 33604</strain>
    </source>
</reference>
<dbReference type="AlphaFoldDB" id="A0A067PLK7"/>
<protein>
    <recommendedName>
        <fullName evidence="4">F-box domain-containing protein</fullName>
    </recommendedName>
</protein>
<keyword evidence="3" id="KW-1185">Reference proteome</keyword>
<name>A0A067PLK7_9AGAM</name>
<dbReference type="Proteomes" id="UP000027265">
    <property type="component" value="Unassembled WGS sequence"/>
</dbReference>
<dbReference type="InParanoid" id="A0A067PLK7"/>
<accession>A0A067PLK7</accession>
<proteinExistence type="predicted"/>
<organism evidence="2 3">
    <name type="scientific">Jaapia argillacea MUCL 33604</name>
    <dbReference type="NCBI Taxonomy" id="933084"/>
    <lineage>
        <taxon>Eukaryota</taxon>
        <taxon>Fungi</taxon>
        <taxon>Dikarya</taxon>
        <taxon>Basidiomycota</taxon>
        <taxon>Agaricomycotina</taxon>
        <taxon>Agaricomycetes</taxon>
        <taxon>Agaricomycetidae</taxon>
        <taxon>Jaapiales</taxon>
        <taxon>Jaapiaceae</taxon>
        <taxon>Jaapia</taxon>
    </lineage>
</organism>
<evidence type="ECO:0000256" key="1">
    <source>
        <dbReference type="SAM" id="MobiDB-lite"/>
    </source>
</evidence>
<evidence type="ECO:0000313" key="3">
    <source>
        <dbReference type="Proteomes" id="UP000027265"/>
    </source>
</evidence>
<evidence type="ECO:0000313" key="2">
    <source>
        <dbReference type="EMBL" id="KDQ55694.1"/>
    </source>
</evidence>
<sequence>MAMQSMLGGRVRLVGFNFEPIASRTCFQTAPASTRMDEDTILPDVNSGSNEGEEVENESCDGWSEVESLSEEEIARMSQQKRFAIGCALFGLADHAASLEAENKRLKSIIDSFNASRPSLKQPPAEVLRIIFLLTFPPPGLLDPALEHGPESPWSQALRDRKSILEVCKFWRDVGQEFLYRNVALRRIGQLPALVYTLESSETSLGALVKDLTLSCVVPKQCTSLFEEALGRLLNRCPRLNSISFRSTYPPIGALVDGLPAEEGAGMYFAEMNQVMAIPPMILTSLATRDKLTSLSVWIPPQLTIDENSAFALTLSFPHLQLFRAVLSSQSASHLPGLALRWSMPQLHQLTFELTGHGQGSTYFWFAEPFFKFCGMYPTVRTLCFSGSGIEVAGKNLAMQGIIERLPALIHLVVPGSAPMPTSHPTLQWIDAWSFHSLRFPKDMPGFPSFQRRRLFHHSVSCYSNLPLLFPPGEGFQLGEKRIYRLPGMDVQETYLGIEPVPGPLPPGAGEDGYIYKEPEYPSDPEDENYSSEFSETDSEYCYSSNDEEEESVDLRADEEVDEQVDFEAGLEGFRDSA</sequence>
<gene>
    <name evidence="2" type="ORF">JAAARDRAFT_326560</name>
</gene>
<dbReference type="OrthoDB" id="3258555at2759"/>
<evidence type="ECO:0008006" key="4">
    <source>
        <dbReference type="Google" id="ProtNLM"/>
    </source>
</evidence>